<sequence>MFRKAMDQGNGKGQGAFGRKFCDEWNRAVFTAIDEESAEAMAALLLFWCPEVESVTIEMGSVEPFYVEKILGPGTKEAILNASGPSREKAYFPDKLLATCFSLATSPPVHVEGFVAIGNKMSMSINSWLPGKAKKLAIDPLESKGMVLKVHHNDMIWGVNPGTDAKWRPVGSMQEFGKLRYTDVDAMMLIGEERKFVQQIQDWIVKPSLPIISNAPIGKDDRSNDENGPVSSARWSWTTLPETEETQEKNEEPKIPPMRYTLDQLELFFSALPPALEHLTLRNCPLVMYDIIFTLFTKSGLLPVNLRNIALEILPKGTRPAWDYLGAVDWKGLTRRNCVKLKSSHLMSHPRLKILQDDRLIHLIPGIASVERRHGIMDLHLCQPPWGLDGAFSK</sequence>
<organism evidence="2 3">
    <name type="scientific">Cudoniella acicularis</name>
    <dbReference type="NCBI Taxonomy" id="354080"/>
    <lineage>
        <taxon>Eukaryota</taxon>
        <taxon>Fungi</taxon>
        <taxon>Dikarya</taxon>
        <taxon>Ascomycota</taxon>
        <taxon>Pezizomycotina</taxon>
        <taxon>Leotiomycetes</taxon>
        <taxon>Helotiales</taxon>
        <taxon>Tricladiaceae</taxon>
        <taxon>Cudoniella</taxon>
    </lineage>
</organism>
<gene>
    <name evidence="2" type="ORF">G7Y89_g3026</name>
</gene>
<dbReference type="EMBL" id="JAAMPI010000143">
    <property type="protein sequence ID" value="KAF4635068.1"/>
    <property type="molecule type" value="Genomic_DNA"/>
</dbReference>
<feature type="compositionally biased region" description="Polar residues" evidence="1">
    <location>
        <begin position="229"/>
        <end position="240"/>
    </location>
</feature>
<evidence type="ECO:0000256" key="1">
    <source>
        <dbReference type="SAM" id="MobiDB-lite"/>
    </source>
</evidence>
<name>A0A8H4W5K3_9HELO</name>
<dbReference type="Proteomes" id="UP000566819">
    <property type="component" value="Unassembled WGS sequence"/>
</dbReference>
<feature type="region of interest" description="Disordered" evidence="1">
    <location>
        <begin position="215"/>
        <end position="252"/>
    </location>
</feature>
<evidence type="ECO:0000313" key="2">
    <source>
        <dbReference type="EMBL" id="KAF4635068.1"/>
    </source>
</evidence>
<protein>
    <submittedName>
        <fullName evidence="2">Uncharacterized protein</fullName>
    </submittedName>
</protein>
<dbReference type="AlphaFoldDB" id="A0A8H4W5K3"/>
<keyword evidence="3" id="KW-1185">Reference proteome</keyword>
<reference evidence="2 3" key="1">
    <citation type="submission" date="2020-03" db="EMBL/GenBank/DDBJ databases">
        <title>Draft Genome Sequence of Cudoniella acicularis.</title>
        <authorList>
            <person name="Buettner E."/>
            <person name="Kellner H."/>
        </authorList>
    </citation>
    <scope>NUCLEOTIDE SEQUENCE [LARGE SCALE GENOMIC DNA]</scope>
    <source>
        <strain evidence="2 3">DSM 108380</strain>
    </source>
</reference>
<proteinExistence type="predicted"/>
<comment type="caution">
    <text evidence="2">The sequence shown here is derived from an EMBL/GenBank/DDBJ whole genome shotgun (WGS) entry which is preliminary data.</text>
</comment>
<accession>A0A8H4W5K3</accession>
<evidence type="ECO:0000313" key="3">
    <source>
        <dbReference type="Proteomes" id="UP000566819"/>
    </source>
</evidence>